<feature type="region of interest" description="Disordered" evidence="5">
    <location>
        <begin position="1"/>
        <end position="49"/>
    </location>
</feature>
<feature type="compositionally biased region" description="Basic and acidic residues" evidence="5">
    <location>
        <begin position="13"/>
        <end position="34"/>
    </location>
</feature>
<feature type="compositionally biased region" description="Polar residues" evidence="5">
    <location>
        <begin position="35"/>
        <end position="49"/>
    </location>
</feature>
<protein>
    <recommendedName>
        <fullName evidence="7">Major facilitator superfamily (MFS) profile domain-containing protein</fullName>
    </recommendedName>
</protein>
<feature type="domain" description="Major facilitator superfamily (MFS) profile" evidence="7">
    <location>
        <begin position="111"/>
        <end position="539"/>
    </location>
</feature>
<dbReference type="Pfam" id="PF07690">
    <property type="entry name" value="MFS_1"/>
    <property type="match status" value="1"/>
</dbReference>
<feature type="transmembrane region" description="Helical" evidence="6">
    <location>
        <begin position="336"/>
        <end position="356"/>
    </location>
</feature>
<feature type="compositionally biased region" description="Polar residues" evidence="5">
    <location>
        <begin position="1"/>
        <end position="11"/>
    </location>
</feature>
<name>C4JFA1_UNCRE</name>
<dbReference type="InterPro" id="IPR011701">
    <property type="entry name" value="MFS"/>
</dbReference>
<feature type="transmembrane region" description="Helical" evidence="6">
    <location>
        <begin position="236"/>
        <end position="257"/>
    </location>
</feature>
<evidence type="ECO:0000313" key="8">
    <source>
        <dbReference type="EMBL" id="EEP77474.1"/>
    </source>
</evidence>
<evidence type="ECO:0000259" key="7">
    <source>
        <dbReference type="PROSITE" id="PS50850"/>
    </source>
</evidence>
<dbReference type="Gene3D" id="1.20.1250.20">
    <property type="entry name" value="MFS general substrate transporter like domains"/>
    <property type="match status" value="1"/>
</dbReference>
<dbReference type="HOGENOM" id="CLU_008455_11_4_1"/>
<dbReference type="FunFam" id="1.20.1250.20:FF:000011">
    <property type="entry name" value="MFS multidrug transporter, putative"/>
    <property type="match status" value="1"/>
</dbReference>
<dbReference type="PANTHER" id="PTHR23502:SF59">
    <property type="entry name" value="MULTIDRUG TRANSPORTER, PUTATIVE (AFU_ORTHOLOGUE AFUA_1G10370)-RELATED"/>
    <property type="match status" value="1"/>
</dbReference>
<feature type="transmembrane region" description="Helical" evidence="6">
    <location>
        <begin position="202"/>
        <end position="224"/>
    </location>
</feature>
<feature type="transmembrane region" description="Helical" evidence="6">
    <location>
        <begin position="420"/>
        <end position="439"/>
    </location>
</feature>
<gene>
    <name evidence="8" type="ORF">UREG_02323</name>
</gene>
<dbReference type="Proteomes" id="UP000002058">
    <property type="component" value="Unassembled WGS sequence"/>
</dbReference>
<dbReference type="CDD" id="cd17323">
    <property type="entry name" value="MFS_Tpo1_MDR_like"/>
    <property type="match status" value="1"/>
</dbReference>
<feature type="transmembrane region" description="Helical" evidence="6">
    <location>
        <begin position="269"/>
        <end position="286"/>
    </location>
</feature>
<evidence type="ECO:0000256" key="4">
    <source>
        <dbReference type="ARBA" id="ARBA00023136"/>
    </source>
</evidence>
<proteinExistence type="predicted"/>
<dbReference type="PANTHER" id="PTHR23502">
    <property type="entry name" value="MAJOR FACILITATOR SUPERFAMILY"/>
    <property type="match status" value="1"/>
</dbReference>
<keyword evidence="4 6" id="KW-0472">Membrane</keyword>
<dbReference type="RefSeq" id="XP_002542807.1">
    <property type="nucleotide sequence ID" value="XM_002542761.1"/>
</dbReference>
<evidence type="ECO:0000313" key="9">
    <source>
        <dbReference type="Proteomes" id="UP000002058"/>
    </source>
</evidence>
<dbReference type="GeneID" id="8439136"/>
<evidence type="ECO:0000256" key="5">
    <source>
        <dbReference type="SAM" id="MobiDB-lite"/>
    </source>
</evidence>
<dbReference type="InParanoid" id="C4JFA1"/>
<feature type="transmembrane region" description="Helical" evidence="6">
    <location>
        <begin position="149"/>
        <end position="166"/>
    </location>
</feature>
<dbReference type="eggNOG" id="KOG0255">
    <property type="taxonomic scope" value="Eukaryota"/>
</dbReference>
<accession>C4JFA1</accession>
<evidence type="ECO:0000256" key="6">
    <source>
        <dbReference type="SAM" id="Phobius"/>
    </source>
</evidence>
<dbReference type="PROSITE" id="PS50850">
    <property type="entry name" value="MFS"/>
    <property type="match status" value="1"/>
</dbReference>
<dbReference type="AlphaFoldDB" id="C4JFA1"/>
<sequence length="553" mass="60907">MTSSQGQSSYRNPCDETNRNLTVEEKGNVDRDDSSLQSDLGRQLTSKPSLEASSQFHSVIDRLRCRKQGQLGPFTHPLGNEKTSADVIVCFNGSNDPYNPLNWAFRKKALTTLLYALTTFGSTWASAIFSPGSKQVVAEFQVSQEVGELGVSLFLFGSGLGPFLWAPLSDIYGRKPAIILPYFVAAIFAIATAVSKDVQTALITRFFCGFFSSAPVSNTGGIITDIWTAEHRGAPTVGFALAVMAGPTIGPFVAASISHSYLGWRWTDYITGIMMFFFLALDIIFIDESCATKLLEYKARRLRHESGNWALHARHEENEVSTSQIMNTYLVIPFKLLLTPICIAVALYAAFVYGLLYMNLSAYRVMFQEERGWNQVVGSLPFLAVFVGILMGAVAGLFNEIYYIKKFRQNNRQPVPEARLPPMMAGSLLFVAGLFIMGWTSPRKIFWFASIVGAACTGFGFFTIFQAALCYLIDTFPSTSASAVGGSTFLRNMIAGAFPFFTAFMYHGMGIAWAQSLLGFIAIALIPIPFLFYAFGAKIRAKSKMSRESHALP</sequence>
<evidence type="ECO:0000256" key="2">
    <source>
        <dbReference type="ARBA" id="ARBA00022692"/>
    </source>
</evidence>
<keyword evidence="3 6" id="KW-1133">Transmembrane helix</keyword>
<evidence type="ECO:0000256" key="3">
    <source>
        <dbReference type="ARBA" id="ARBA00022989"/>
    </source>
</evidence>
<dbReference type="InterPro" id="IPR020846">
    <property type="entry name" value="MFS_dom"/>
</dbReference>
<feature type="transmembrane region" description="Helical" evidence="6">
    <location>
        <begin position="512"/>
        <end position="535"/>
    </location>
</feature>
<dbReference type="InterPro" id="IPR036259">
    <property type="entry name" value="MFS_trans_sf"/>
</dbReference>
<feature type="transmembrane region" description="Helical" evidence="6">
    <location>
        <begin position="178"/>
        <end position="196"/>
    </location>
</feature>
<dbReference type="OMA" id="GWNQVVG"/>
<feature type="transmembrane region" description="Helical" evidence="6">
    <location>
        <begin position="109"/>
        <end position="129"/>
    </location>
</feature>
<feature type="transmembrane region" description="Helical" evidence="6">
    <location>
        <begin position="376"/>
        <end position="399"/>
    </location>
</feature>
<dbReference type="GO" id="GO:0022857">
    <property type="term" value="F:transmembrane transporter activity"/>
    <property type="evidence" value="ECO:0007669"/>
    <property type="project" value="InterPro"/>
</dbReference>
<feature type="transmembrane region" description="Helical" evidence="6">
    <location>
        <begin position="445"/>
        <end position="472"/>
    </location>
</feature>
<dbReference type="OrthoDB" id="9986881at2759"/>
<keyword evidence="2 6" id="KW-0812">Transmembrane</keyword>
<organism evidence="8 9">
    <name type="scientific">Uncinocarpus reesii (strain UAMH 1704)</name>
    <dbReference type="NCBI Taxonomy" id="336963"/>
    <lineage>
        <taxon>Eukaryota</taxon>
        <taxon>Fungi</taxon>
        <taxon>Dikarya</taxon>
        <taxon>Ascomycota</taxon>
        <taxon>Pezizomycotina</taxon>
        <taxon>Eurotiomycetes</taxon>
        <taxon>Eurotiomycetidae</taxon>
        <taxon>Onygenales</taxon>
        <taxon>Onygenaceae</taxon>
        <taxon>Uncinocarpus</taxon>
    </lineage>
</organism>
<dbReference type="EMBL" id="CH476615">
    <property type="protein sequence ID" value="EEP77474.1"/>
    <property type="molecule type" value="Genomic_DNA"/>
</dbReference>
<dbReference type="GO" id="GO:0005886">
    <property type="term" value="C:plasma membrane"/>
    <property type="evidence" value="ECO:0007669"/>
    <property type="project" value="TreeGrafter"/>
</dbReference>
<dbReference type="SUPFAM" id="SSF103473">
    <property type="entry name" value="MFS general substrate transporter"/>
    <property type="match status" value="1"/>
</dbReference>
<keyword evidence="9" id="KW-1185">Reference proteome</keyword>
<dbReference type="VEuPathDB" id="FungiDB:UREG_02323"/>
<comment type="subcellular location">
    <subcellularLocation>
        <location evidence="1">Membrane</location>
        <topology evidence="1">Multi-pass membrane protein</topology>
    </subcellularLocation>
</comment>
<dbReference type="KEGG" id="ure:UREG_02323"/>
<evidence type="ECO:0000256" key="1">
    <source>
        <dbReference type="ARBA" id="ARBA00004141"/>
    </source>
</evidence>
<reference evidence="9" key="1">
    <citation type="journal article" date="2009" name="Genome Res.">
        <title>Comparative genomic analyses of the human fungal pathogens Coccidioides and their relatives.</title>
        <authorList>
            <person name="Sharpton T.J."/>
            <person name="Stajich J.E."/>
            <person name="Rounsley S.D."/>
            <person name="Gardner M.J."/>
            <person name="Wortman J.R."/>
            <person name="Jordar V.S."/>
            <person name="Maiti R."/>
            <person name="Kodira C.D."/>
            <person name="Neafsey D.E."/>
            <person name="Zeng Q."/>
            <person name="Hung C.-Y."/>
            <person name="McMahan C."/>
            <person name="Muszewska A."/>
            <person name="Grynberg M."/>
            <person name="Mandel M.A."/>
            <person name="Kellner E.M."/>
            <person name="Barker B.M."/>
            <person name="Galgiani J.N."/>
            <person name="Orbach M.J."/>
            <person name="Kirkland T.N."/>
            <person name="Cole G.T."/>
            <person name="Henn M.R."/>
            <person name="Birren B.W."/>
            <person name="Taylor J.W."/>
        </authorList>
    </citation>
    <scope>NUCLEOTIDE SEQUENCE [LARGE SCALE GENOMIC DNA]</scope>
    <source>
        <strain evidence="9">UAMH 1704</strain>
    </source>
</reference>